<name>A0ACC2RUA3_9FUNG</name>
<comment type="caution">
    <text evidence="1">The sequence shown here is derived from an EMBL/GenBank/DDBJ whole genome shotgun (WGS) entry which is preliminary data.</text>
</comment>
<evidence type="ECO:0000313" key="2">
    <source>
        <dbReference type="Proteomes" id="UP001165960"/>
    </source>
</evidence>
<dbReference type="EMBL" id="QTSX02006509">
    <property type="protein sequence ID" value="KAJ9053545.1"/>
    <property type="molecule type" value="Genomic_DNA"/>
</dbReference>
<proteinExistence type="predicted"/>
<evidence type="ECO:0000313" key="1">
    <source>
        <dbReference type="EMBL" id="KAJ9053545.1"/>
    </source>
</evidence>
<dbReference type="Proteomes" id="UP001165960">
    <property type="component" value="Unassembled WGS sequence"/>
</dbReference>
<protein>
    <submittedName>
        <fullName evidence="1">Uncharacterized protein</fullName>
    </submittedName>
</protein>
<reference evidence="1" key="1">
    <citation type="submission" date="2022-04" db="EMBL/GenBank/DDBJ databases">
        <title>Genome of the entomopathogenic fungus Entomophthora muscae.</title>
        <authorList>
            <person name="Elya C."/>
            <person name="Lovett B.R."/>
            <person name="Lee E."/>
            <person name="Macias A.M."/>
            <person name="Hajek A.E."/>
            <person name="De Bivort B.L."/>
            <person name="Kasson M.T."/>
            <person name="De Fine Licht H.H."/>
            <person name="Stajich J.E."/>
        </authorList>
    </citation>
    <scope>NUCLEOTIDE SEQUENCE</scope>
    <source>
        <strain evidence="1">Berkeley</strain>
    </source>
</reference>
<organism evidence="1 2">
    <name type="scientific">Entomophthora muscae</name>
    <dbReference type="NCBI Taxonomy" id="34485"/>
    <lineage>
        <taxon>Eukaryota</taxon>
        <taxon>Fungi</taxon>
        <taxon>Fungi incertae sedis</taxon>
        <taxon>Zoopagomycota</taxon>
        <taxon>Entomophthoromycotina</taxon>
        <taxon>Entomophthoromycetes</taxon>
        <taxon>Entomophthorales</taxon>
        <taxon>Entomophthoraceae</taxon>
        <taxon>Entomophthora</taxon>
    </lineage>
</organism>
<gene>
    <name evidence="1" type="ORF">DSO57_1023152</name>
</gene>
<accession>A0ACC2RUA3</accession>
<sequence>MSPISVQESWMSLTKDPVQLPFANLTALPIHVSRGKVVGYDKLLNAPDVLSLHSFGTPQDFNLPEDKLQVLSLFTAQDFLQLSTLQQNEVIDLLDQFLDILAKDSTDYCQNRRLNPPTRF</sequence>
<keyword evidence="2" id="KW-1185">Reference proteome</keyword>